<dbReference type="EMBL" id="FLRD01000945">
    <property type="protein sequence ID" value="SBT55940.1"/>
    <property type="molecule type" value="Genomic_DNA"/>
</dbReference>
<proteinExistence type="predicted"/>
<name>A0A1A9AIL7_PLAOA</name>
<organism evidence="1 4">
    <name type="scientific">Plasmodium ovale wallikeri</name>
    <dbReference type="NCBI Taxonomy" id="864142"/>
    <lineage>
        <taxon>Eukaryota</taxon>
        <taxon>Sar</taxon>
        <taxon>Alveolata</taxon>
        <taxon>Apicomplexa</taxon>
        <taxon>Aconoidasida</taxon>
        <taxon>Haemosporida</taxon>
        <taxon>Plasmodiidae</taxon>
        <taxon>Plasmodium</taxon>
        <taxon>Plasmodium (Plasmodium)</taxon>
    </lineage>
</organism>
<accession>A0A1A9AIL7</accession>
<sequence>MNLSGRNEINYKNLDKLFQKRYAMSISKPAVKGNPENFKSSCDTIFQDQYKSNTTFNEACRTLLTYLSIAQSTGFSSNEISSGVYNKHIYVLTDIVFTEMKILYEFYNQFNKFKVAITTDYNGSCKEAQKCATIYKDNVSYCHNYNSKFCSQLFKYRNELMNLLQEKGMCAEQ</sequence>
<evidence type="ECO:0000313" key="4">
    <source>
        <dbReference type="Proteomes" id="UP000078555"/>
    </source>
</evidence>
<dbReference type="Proteomes" id="UP000078555">
    <property type="component" value="Unassembled WGS sequence"/>
</dbReference>
<evidence type="ECO:0000313" key="2">
    <source>
        <dbReference type="EMBL" id="SBT57766.1"/>
    </source>
</evidence>
<dbReference type="AlphaFoldDB" id="A0A1A9AIL7"/>
<keyword evidence="4" id="KW-1185">Reference proteome</keyword>
<gene>
    <name evidence="1" type="ORF">POVWA1_073330</name>
    <name evidence="2" type="ORF">POVWA2_081400</name>
</gene>
<protein>
    <submittedName>
        <fullName evidence="1">PIR Superfamily Protein</fullName>
    </submittedName>
</protein>
<dbReference type="Proteomes" id="UP000078550">
    <property type="component" value="Unassembled WGS sequence"/>
</dbReference>
<evidence type="ECO:0000313" key="3">
    <source>
        <dbReference type="Proteomes" id="UP000078550"/>
    </source>
</evidence>
<reference evidence="1" key="2">
    <citation type="submission" date="2016-05" db="EMBL/GenBank/DDBJ databases">
        <authorList>
            <person name="Lavstsen T."/>
            <person name="Jespersen J.S."/>
        </authorList>
    </citation>
    <scope>NUCLEOTIDE SEQUENCE [LARGE SCALE GENOMIC DNA]</scope>
</reference>
<evidence type="ECO:0000313" key="1">
    <source>
        <dbReference type="EMBL" id="SBT55940.1"/>
    </source>
</evidence>
<reference evidence="3 4" key="1">
    <citation type="submission" date="2016-05" db="EMBL/GenBank/DDBJ databases">
        <authorList>
            <person name="Naeem Raeece"/>
        </authorList>
    </citation>
    <scope>NUCLEOTIDE SEQUENCE [LARGE SCALE GENOMIC DNA]</scope>
</reference>
<dbReference type="EMBL" id="FLRE01002001">
    <property type="protein sequence ID" value="SBT57766.1"/>
    <property type="molecule type" value="Genomic_DNA"/>
</dbReference>